<evidence type="ECO:0000313" key="8">
    <source>
        <dbReference type="EMBL" id="CAH0365175.1"/>
    </source>
</evidence>
<dbReference type="Gene3D" id="3.90.70.10">
    <property type="entry name" value="Cysteine proteinases"/>
    <property type="match status" value="1"/>
</dbReference>
<dbReference type="AlphaFoldDB" id="A0A8J2WEH0"/>
<dbReference type="PANTHER" id="PTHR10183">
    <property type="entry name" value="CALPAIN"/>
    <property type="match status" value="1"/>
</dbReference>
<keyword evidence="9" id="KW-1185">Reference proteome</keyword>
<keyword evidence="4" id="KW-0788">Thiol protease</keyword>
<dbReference type="Proteomes" id="UP000789595">
    <property type="component" value="Unassembled WGS sequence"/>
</dbReference>
<evidence type="ECO:0000256" key="5">
    <source>
        <dbReference type="ARBA" id="ARBA00022837"/>
    </source>
</evidence>
<keyword evidence="5" id="KW-0106">Calcium</keyword>
<dbReference type="InterPro" id="IPR001300">
    <property type="entry name" value="Peptidase_C2_calpain_cat"/>
</dbReference>
<dbReference type="OrthoDB" id="424753at2759"/>
<dbReference type="Pfam" id="PF00648">
    <property type="entry name" value="Peptidase_C2"/>
    <property type="match status" value="1"/>
</dbReference>
<dbReference type="PRINTS" id="PR00704">
    <property type="entry name" value="CALPAIN"/>
</dbReference>
<evidence type="ECO:0000256" key="1">
    <source>
        <dbReference type="ARBA" id="ARBA00007623"/>
    </source>
</evidence>
<keyword evidence="3" id="KW-0378">Hydrolase</keyword>
<dbReference type="GO" id="GO:0004198">
    <property type="term" value="F:calcium-dependent cysteine-type endopeptidase activity"/>
    <property type="evidence" value="ECO:0007669"/>
    <property type="project" value="InterPro"/>
</dbReference>
<dbReference type="SUPFAM" id="SSF49758">
    <property type="entry name" value="Calpain large subunit, middle domain (domain III)"/>
    <property type="match status" value="1"/>
</dbReference>
<accession>A0A8J2WEH0</accession>
<evidence type="ECO:0000256" key="4">
    <source>
        <dbReference type="ARBA" id="ARBA00022807"/>
    </source>
</evidence>
<dbReference type="InterPro" id="IPR036213">
    <property type="entry name" value="Calpain_III_sf"/>
</dbReference>
<dbReference type="Gene3D" id="1.10.238.10">
    <property type="entry name" value="EF-hand"/>
    <property type="match status" value="1"/>
</dbReference>
<reference evidence="8" key="1">
    <citation type="submission" date="2021-11" db="EMBL/GenBank/DDBJ databases">
        <authorList>
            <consortium name="Genoscope - CEA"/>
            <person name="William W."/>
        </authorList>
    </citation>
    <scope>NUCLEOTIDE SEQUENCE</scope>
</reference>
<dbReference type="SUPFAM" id="SSF54001">
    <property type="entry name" value="Cysteine proteinases"/>
    <property type="match status" value="1"/>
</dbReference>
<dbReference type="InterPro" id="IPR022684">
    <property type="entry name" value="Calpain_cysteine_protease"/>
</dbReference>
<dbReference type="PROSITE" id="PS00018">
    <property type="entry name" value="EF_HAND_1"/>
    <property type="match status" value="2"/>
</dbReference>
<dbReference type="EMBL" id="CAKKNE010000001">
    <property type="protein sequence ID" value="CAH0365175.1"/>
    <property type="molecule type" value="Genomic_DNA"/>
</dbReference>
<dbReference type="PANTHER" id="PTHR10183:SF379">
    <property type="entry name" value="CALPAIN-5"/>
    <property type="match status" value="1"/>
</dbReference>
<evidence type="ECO:0000313" key="9">
    <source>
        <dbReference type="Proteomes" id="UP000789595"/>
    </source>
</evidence>
<protein>
    <recommendedName>
        <fullName evidence="7">Calpain catalytic domain-containing protein</fullName>
    </recommendedName>
</protein>
<sequence>MGVRASTLTGRAVVDPRLLHLTKWKERQVDDMLIAHEHDLGGRFALGPRHAAVLLGMTDDEAAPIFELMDTDHNDLVDAFELIATIVTLSGLTIRQKIDVLHALFDFSRTGELTVDELTIFFRCVSSGCSKVDGNVVAPTVAELEKTAKWCFTKADRSLSMELAKREFDEFVFTDPRILHFLEYFSGDTRQVPLLTGAKWTDKGWRLFADAGSPLKGMPFEGESLHSKRPDECLELSPALFGGTRLGLIRPGLVQDRGFLGAVAILSTAPKLIKNLFVPTGQEDPHGRFALRFIIGGRERVVCVDDRLACSSLNRPLLARTEDPAESLWLPLLEKAFFKLRGSADAAAAASTLDCLRALTGDAWEEFAELPGDATALWDLLKAWTARGRAGLAATPRGGRPRGCGVVAGRAYGVLKVVEAGPKRVRLVQFCRGWAGPRPGGRWSLDDERWDDPVVAKECGFRAKDEAVFWLELDEVQQVFDCGWSCKLYDPEMWTTQRRAAAFPDQGGGCLNQTTWVANPQFFLDLPHKTPVQLTLTQNGTHAIGLCVVRQDRGDDGAAVEKVVDVKQDRVVGLTERFVKGPAVDMYLDDLDVGAYAIIPMTLSPVAGTGGAVAVSTRARTPHTLRGEEEILARAVSDEGTSSHDTILLEAPPAPALLAGGDQEAQSVAALYGLIGDLWVEAFGLQLRRDALLGRYKKLYRAKWEQAQRRLAAG</sequence>
<evidence type="ECO:0000256" key="2">
    <source>
        <dbReference type="ARBA" id="ARBA00022670"/>
    </source>
</evidence>
<dbReference type="SMART" id="SM00230">
    <property type="entry name" value="CysPc"/>
    <property type="match status" value="1"/>
</dbReference>
<evidence type="ECO:0000259" key="7">
    <source>
        <dbReference type="PROSITE" id="PS50203"/>
    </source>
</evidence>
<dbReference type="Gene3D" id="2.60.120.380">
    <property type="match status" value="1"/>
</dbReference>
<dbReference type="InterPro" id="IPR011992">
    <property type="entry name" value="EF-hand-dom_pair"/>
</dbReference>
<comment type="caution">
    <text evidence="6">Lacks conserved residue(s) required for the propagation of feature annotation.</text>
</comment>
<dbReference type="GO" id="GO:0006508">
    <property type="term" value="P:proteolysis"/>
    <property type="evidence" value="ECO:0007669"/>
    <property type="project" value="UniProtKB-KW"/>
</dbReference>
<dbReference type="InterPro" id="IPR038765">
    <property type="entry name" value="Papain-like_cys_pep_sf"/>
</dbReference>
<dbReference type="SUPFAM" id="SSF47473">
    <property type="entry name" value="EF-hand"/>
    <property type="match status" value="1"/>
</dbReference>
<comment type="similarity">
    <text evidence="1">Belongs to the peptidase C2 family.</text>
</comment>
<feature type="domain" description="Calpain catalytic" evidence="7">
    <location>
        <begin position="228"/>
        <end position="489"/>
    </location>
</feature>
<keyword evidence="2" id="KW-0645">Protease</keyword>
<evidence type="ECO:0000256" key="6">
    <source>
        <dbReference type="PROSITE-ProRule" id="PRU00239"/>
    </source>
</evidence>
<gene>
    <name evidence="8" type="ORF">PECAL_1P15980</name>
</gene>
<dbReference type="PROSITE" id="PS50203">
    <property type="entry name" value="CALPAIN_CAT"/>
    <property type="match status" value="1"/>
</dbReference>
<organism evidence="8 9">
    <name type="scientific">Pelagomonas calceolata</name>
    <dbReference type="NCBI Taxonomy" id="35677"/>
    <lineage>
        <taxon>Eukaryota</taxon>
        <taxon>Sar</taxon>
        <taxon>Stramenopiles</taxon>
        <taxon>Ochrophyta</taxon>
        <taxon>Pelagophyceae</taxon>
        <taxon>Pelagomonadales</taxon>
        <taxon>Pelagomonadaceae</taxon>
        <taxon>Pelagomonas</taxon>
    </lineage>
</organism>
<comment type="caution">
    <text evidence="8">The sequence shown here is derived from an EMBL/GenBank/DDBJ whole genome shotgun (WGS) entry which is preliminary data.</text>
</comment>
<evidence type="ECO:0000256" key="3">
    <source>
        <dbReference type="ARBA" id="ARBA00022801"/>
    </source>
</evidence>
<name>A0A8J2WEH0_9STRA</name>
<dbReference type="InterPro" id="IPR018247">
    <property type="entry name" value="EF_Hand_1_Ca_BS"/>
</dbReference>
<proteinExistence type="inferred from homology"/>